<dbReference type="Proteomes" id="UP000320496">
    <property type="component" value="Chromosome"/>
</dbReference>
<dbReference type="OrthoDB" id="9765647at2"/>
<accession>A0A517ZF98</accession>
<evidence type="ECO:0000256" key="1">
    <source>
        <dbReference type="SAM" id="SignalP"/>
    </source>
</evidence>
<dbReference type="GO" id="GO:0016787">
    <property type="term" value="F:hydrolase activity"/>
    <property type="evidence" value="ECO:0007669"/>
    <property type="project" value="UniProtKB-KW"/>
</dbReference>
<keyword evidence="1" id="KW-0732">Signal</keyword>
<organism evidence="3 4">
    <name type="scientific">Maioricimonas rarisocia</name>
    <dbReference type="NCBI Taxonomy" id="2528026"/>
    <lineage>
        <taxon>Bacteria</taxon>
        <taxon>Pseudomonadati</taxon>
        <taxon>Planctomycetota</taxon>
        <taxon>Planctomycetia</taxon>
        <taxon>Planctomycetales</taxon>
        <taxon>Planctomycetaceae</taxon>
        <taxon>Maioricimonas</taxon>
    </lineage>
</organism>
<feature type="signal peptide" evidence="1">
    <location>
        <begin position="1"/>
        <end position="22"/>
    </location>
</feature>
<dbReference type="Pfam" id="PF10142">
    <property type="entry name" value="PhoPQ_related"/>
    <property type="match status" value="1"/>
</dbReference>
<evidence type="ECO:0000313" key="4">
    <source>
        <dbReference type="Proteomes" id="UP000320496"/>
    </source>
</evidence>
<gene>
    <name evidence="3" type="ORF">Mal4_55300</name>
</gene>
<dbReference type="InterPro" id="IPR050261">
    <property type="entry name" value="FrsA_esterase"/>
</dbReference>
<evidence type="ECO:0000313" key="3">
    <source>
        <dbReference type="EMBL" id="QDU41165.1"/>
    </source>
</evidence>
<dbReference type="InterPro" id="IPR029058">
    <property type="entry name" value="AB_hydrolase_fold"/>
</dbReference>
<feature type="chain" id="PRO_5021886656" evidence="1">
    <location>
        <begin position="23"/>
        <end position="424"/>
    </location>
</feature>
<keyword evidence="3" id="KW-0378">Hydrolase</keyword>
<dbReference type="InterPro" id="IPR009199">
    <property type="entry name" value="PhoPQ-act_pathogen-rel_PqaA"/>
</dbReference>
<feature type="domain" description="Acetyl xylan esterase" evidence="2">
    <location>
        <begin position="83"/>
        <end position="233"/>
    </location>
</feature>
<name>A0A517ZF98_9PLAN</name>
<dbReference type="AlphaFoldDB" id="A0A517ZF98"/>
<dbReference type="Gene3D" id="3.40.50.1820">
    <property type="entry name" value="alpha/beta hydrolase"/>
    <property type="match status" value="1"/>
</dbReference>
<dbReference type="RefSeq" id="WP_145372373.1">
    <property type="nucleotide sequence ID" value="NZ_CP036275.1"/>
</dbReference>
<protein>
    <submittedName>
        <fullName evidence="3">Alpha/beta hydrolase family protein</fullName>
    </submittedName>
</protein>
<dbReference type="PANTHER" id="PTHR22946">
    <property type="entry name" value="DIENELACTONE HYDROLASE DOMAIN-CONTAINING PROTEIN-RELATED"/>
    <property type="match status" value="1"/>
</dbReference>
<reference evidence="3 4" key="1">
    <citation type="submission" date="2019-02" db="EMBL/GenBank/DDBJ databases">
        <title>Deep-cultivation of Planctomycetes and their phenomic and genomic characterization uncovers novel biology.</title>
        <authorList>
            <person name="Wiegand S."/>
            <person name="Jogler M."/>
            <person name="Boedeker C."/>
            <person name="Pinto D."/>
            <person name="Vollmers J."/>
            <person name="Rivas-Marin E."/>
            <person name="Kohn T."/>
            <person name="Peeters S.H."/>
            <person name="Heuer A."/>
            <person name="Rast P."/>
            <person name="Oberbeckmann S."/>
            <person name="Bunk B."/>
            <person name="Jeske O."/>
            <person name="Meyerdierks A."/>
            <person name="Storesund J.E."/>
            <person name="Kallscheuer N."/>
            <person name="Luecker S."/>
            <person name="Lage O.M."/>
            <person name="Pohl T."/>
            <person name="Merkel B.J."/>
            <person name="Hornburger P."/>
            <person name="Mueller R.-W."/>
            <person name="Bruemmer F."/>
            <person name="Labrenz M."/>
            <person name="Spormann A.M."/>
            <person name="Op den Camp H."/>
            <person name="Overmann J."/>
            <person name="Amann R."/>
            <person name="Jetten M.S.M."/>
            <person name="Mascher T."/>
            <person name="Medema M.H."/>
            <person name="Devos D.P."/>
            <person name="Kaster A.-K."/>
            <person name="Ovreas L."/>
            <person name="Rohde M."/>
            <person name="Galperin M.Y."/>
            <person name="Jogler C."/>
        </authorList>
    </citation>
    <scope>NUCLEOTIDE SEQUENCE [LARGE SCALE GENOMIC DNA]</scope>
    <source>
        <strain evidence="3 4">Mal4</strain>
    </source>
</reference>
<sequence precursor="true">MKRLPHFVLLLSFLVVAPTGFAADENVAATQWDMETLHKPPAMKWLDDASPIRSLLYEGEPYKGQTTDVYAIYATPGTISGDPSKDHNLPAVVLVHGGGGTAFPQWVWQWAKRGYAAIAMDLSGRRSAAPEFDPQTGELIVISRTRQIPRSRLERGGPEQGHREKFDSVGGSLEDDWPYHAVASVIRAHSLVRSFDEVDAERTAVTGISWGGYLTCIVASRHERFKAAAPVYGCGFLYDGESVQRPLIEMLPDEQRAEWIRRYDPSVHLVDCTVPILFVNGSNDVHYPLKSYMRSYELVPGEKKLRIEVGMRHSHEAGFVPEEIGLFFDQHLRDGTPLPTLSSPEVESNRVTLTCESALPIRSAKLHYTADDGILSKRKWQSVDATVGKDGAIAAEIPADATVCLIAVRDERDALVSSEAIFRE</sequence>
<dbReference type="InterPro" id="IPR008391">
    <property type="entry name" value="AXE1_dom"/>
</dbReference>
<dbReference type="EMBL" id="CP036275">
    <property type="protein sequence ID" value="QDU41165.1"/>
    <property type="molecule type" value="Genomic_DNA"/>
</dbReference>
<proteinExistence type="predicted"/>
<evidence type="ECO:0000259" key="2">
    <source>
        <dbReference type="Pfam" id="PF05448"/>
    </source>
</evidence>
<keyword evidence="4" id="KW-1185">Reference proteome</keyword>
<dbReference type="Pfam" id="PF05448">
    <property type="entry name" value="AXE1"/>
    <property type="match status" value="1"/>
</dbReference>
<dbReference type="SUPFAM" id="SSF53474">
    <property type="entry name" value="alpha/beta-Hydrolases"/>
    <property type="match status" value="1"/>
</dbReference>
<dbReference type="KEGG" id="mri:Mal4_55300"/>